<keyword evidence="3" id="KW-1185">Reference proteome</keyword>
<feature type="domain" description="Heterokaryon incompatibility" evidence="1">
    <location>
        <begin position="106"/>
        <end position="203"/>
    </location>
</feature>
<accession>A0A6A7ACA1</accession>
<name>A0A6A7ACA1_9PLEO</name>
<dbReference type="AlphaFoldDB" id="A0A6A7ACA1"/>
<dbReference type="Proteomes" id="UP000799424">
    <property type="component" value="Unassembled WGS sequence"/>
</dbReference>
<dbReference type="Pfam" id="PF06985">
    <property type="entry name" value="HET"/>
    <property type="match status" value="1"/>
</dbReference>
<dbReference type="OrthoDB" id="5386682at2759"/>
<dbReference type="EMBL" id="MU006218">
    <property type="protein sequence ID" value="KAF2830941.1"/>
    <property type="molecule type" value="Genomic_DNA"/>
</dbReference>
<dbReference type="PANTHER" id="PTHR24148:SF73">
    <property type="entry name" value="HET DOMAIN PROTEIN (AFU_ORTHOLOGUE AFUA_8G01020)"/>
    <property type="match status" value="1"/>
</dbReference>
<gene>
    <name evidence="2" type="ORF">CC86DRAFT_366452</name>
</gene>
<evidence type="ECO:0000259" key="1">
    <source>
        <dbReference type="Pfam" id="PF06985"/>
    </source>
</evidence>
<protein>
    <recommendedName>
        <fullName evidence="1">Heterokaryon incompatibility domain-containing protein</fullName>
    </recommendedName>
</protein>
<evidence type="ECO:0000313" key="2">
    <source>
        <dbReference type="EMBL" id="KAF2830941.1"/>
    </source>
</evidence>
<evidence type="ECO:0000313" key="3">
    <source>
        <dbReference type="Proteomes" id="UP000799424"/>
    </source>
</evidence>
<sequence>MNPAMAALQANQMHPGLQHSTQEIRLLSQCDDVASRLAYSISVFDLSHIPPYIALSYPFFVRHNLYLALGSIASHIKIALRQQRLGYGMSEPIAPEADFTRESQPGNWKYFWIDAICIDQTNIPERNHQVRLMSNIYKSAAFVLVWLGPSCEEALRTMSTADGSMLHTVFKPYTDHFLRSKFSERLIPFLASAYWTRMWVVQEFVLANKLVLAAGSILANWESIDSLLPDIYGYHSTSEYAPAIRMANGRRQHMSRAKGNIKPNLHELFQRFRQLECSDRRDRVFALFGLLQHGSDRECDRLLVDYSLPSAQLLVSTLRLYQRTINYRGSLETLQAWLEDSLDIHERDFDRETQAELMQVFDAAMGI</sequence>
<proteinExistence type="predicted"/>
<reference evidence="2" key="1">
    <citation type="journal article" date="2020" name="Stud. Mycol.">
        <title>101 Dothideomycetes genomes: a test case for predicting lifestyles and emergence of pathogens.</title>
        <authorList>
            <person name="Haridas S."/>
            <person name="Albert R."/>
            <person name="Binder M."/>
            <person name="Bloem J."/>
            <person name="Labutti K."/>
            <person name="Salamov A."/>
            <person name="Andreopoulos B."/>
            <person name="Baker S."/>
            <person name="Barry K."/>
            <person name="Bills G."/>
            <person name="Bluhm B."/>
            <person name="Cannon C."/>
            <person name="Castanera R."/>
            <person name="Culley D."/>
            <person name="Daum C."/>
            <person name="Ezra D."/>
            <person name="Gonzalez J."/>
            <person name="Henrissat B."/>
            <person name="Kuo A."/>
            <person name="Liang C."/>
            <person name="Lipzen A."/>
            <person name="Lutzoni F."/>
            <person name="Magnuson J."/>
            <person name="Mondo S."/>
            <person name="Nolan M."/>
            <person name="Ohm R."/>
            <person name="Pangilinan J."/>
            <person name="Park H.-J."/>
            <person name="Ramirez L."/>
            <person name="Alfaro M."/>
            <person name="Sun H."/>
            <person name="Tritt A."/>
            <person name="Yoshinaga Y."/>
            <person name="Zwiers L.-H."/>
            <person name="Turgeon B."/>
            <person name="Goodwin S."/>
            <person name="Spatafora J."/>
            <person name="Crous P."/>
            <person name="Grigoriev I."/>
        </authorList>
    </citation>
    <scope>NUCLEOTIDE SEQUENCE</scope>
    <source>
        <strain evidence="2">CBS 113818</strain>
    </source>
</reference>
<dbReference type="InterPro" id="IPR010730">
    <property type="entry name" value="HET"/>
</dbReference>
<dbReference type="InterPro" id="IPR052895">
    <property type="entry name" value="HetReg/Transcr_Mod"/>
</dbReference>
<dbReference type="PANTHER" id="PTHR24148">
    <property type="entry name" value="ANKYRIN REPEAT DOMAIN-CONTAINING PROTEIN 39 HOMOLOG-RELATED"/>
    <property type="match status" value="1"/>
</dbReference>
<organism evidence="2 3">
    <name type="scientific">Ophiobolus disseminans</name>
    <dbReference type="NCBI Taxonomy" id="1469910"/>
    <lineage>
        <taxon>Eukaryota</taxon>
        <taxon>Fungi</taxon>
        <taxon>Dikarya</taxon>
        <taxon>Ascomycota</taxon>
        <taxon>Pezizomycotina</taxon>
        <taxon>Dothideomycetes</taxon>
        <taxon>Pleosporomycetidae</taxon>
        <taxon>Pleosporales</taxon>
        <taxon>Pleosporineae</taxon>
        <taxon>Phaeosphaeriaceae</taxon>
        <taxon>Ophiobolus</taxon>
    </lineage>
</organism>